<dbReference type="SUPFAM" id="SSF57625">
    <property type="entry name" value="Invertebrate chitin-binding proteins"/>
    <property type="match status" value="1"/>
</dbReference>
<accession>A0A8X6I4V1</accession>
<sequence length="482" mass="54962">MTWFNTHSSLSKPQTFLYPSPVTAPHQLTSHGSVFQFIVNSQVEWEASLPDNYIIQNQQFTFKDACHGQPDASKVPATGPALYEYLEKDKLVSFSQLASFESNASTILQHKRIYYFSCQHGKIQDLHMCPPGHFFHKTYCQPIDQCVGQSNGMQFSDPYDIHHYYECQNEKAVRRSCSPNQFFLHDSCRNKNDESLYCQFHTEPKILDSNILLVCRHGQAHFETCPPGFRYFDSPQCESDACVGQRTHQLVPSPKVQQGPLNYSPGYMQCQNDRVVKVVECPQTWDPYLSVGDNLTHLPQVFDGRACQIPKFCTNVESDDPLVMVPVHEFTKHVRNWKFSERFDAVTGIKCKGNQRKRVALSPGQHIHPKRFKSESACSGTVSKVVVSGNPGAYFDCSTQKVESCPPQHFFDGFVCQPRVKHAFSFKGIDLFQLDSLRPDNWMGAWDYNKIIPSAQPCTDPESSIWKRTMFVVIPIASCIHF</sequence>
<dbReference type="InterPro" id="IPR036508">
    <property type="entry name" value="Chitin-bd_dom_sf"/>
</dbReference>
<name>A0A8X6I4V1_9ARAC</name>
<dbReference type="EMBL" id="BMAV01024136">
    <property type="protein sequence ID" value="GFS30399.1"/>
    <property type="molecule type" value="Genomic_DNA"/>
</dbReference>
<reference evidence="2" key="1">
    <citation type="submission" date="2020-08" db="EMBL/GenBank/DDBJ databases">
        <title>Multicomponent nature underlies the extraordinary mechanical properties of spider dragline silk.</title>
        <authorList>
            <person name="Kono N."/>
            <person name="Nakamura H."/>
            <person name="Mori M."/>
            <person name="Yoshida Y."/>
            <person name="Ohtoshi R."/>
            <person name="Malay A.D."/>
            <person name="Moran D.A.P."/>
            <person name="Tomita M."/>
            <person name="Numata K."/>
            <person name="Arakawa K."/>
        </authorList>
    </citation>
    <scope>NUCLEOTIDE SEQUENCE</scope>
</reference>
<evidence type="ECO:0000259" key="1">
    <source>
        <dbReference type="PROSITE" id="PS50940"/>
    </source>
</evidence>
<dbReference type="OrthoDB" id="6412242at2759"/>
<dbReference type="GO" id="GO:0008061">
    <property type="term" value="F:chitin binding"/>
    <property type="evidence" value="ECO:0007669"/>
    <property type="project" value="InterPro"/>
</dbReference>
<dbReference type="AlphaFoldDB" id="A0A8X6I4V1"/>
<evidence type="ECO:0000313" key="3">
    <source>
        <dbReference type="Proteomes" id="UP000886998"/>
    </source>
</evidence>
<comment type="caution">
    <text evidence="2">The sequence shown here is derived from an EMBL/GenBank/DDBJ whole genome shotgun (WGS) entry which is preliminary data.</text>
</comment>
<keyword evidence="3" id="KW-1185">Reference proteome</keyword>
<proteinExistence type="predicted"/>
<evidence type="ECO:0000313" key="2">
    <source>
        <dbReference type="EMBL" id="GFS30399.1"/>
    </source>
</evidence>
<protein>
    <recommendedName>
        <fullName evidence="1">Chitin-binding type-2 domain-containing protein</fullName>
    </recommendedName>
</protein>
<dbReference type="PROSITE" id="PS50940">
    <property type="entry name" value="CHIT_BIND_II"/>
    <property type="match status" value="1"/>
</dbReference>
<gene>
    <name evidence="2" type="primary">AVEN_261815_1</name>
    <name evidence="2" type="ORF">TNIN_226031</name>
</gene>
<dbReference type="GO" id="GO:0005576">
    <property type="term" value="C:extracellular region"/>
    <property type="evidence" value="ECO:0007669"/>
    <property type="project" value="InterPro"/>
</dbReference>
<organism evidence="2 3">
    <name type="scientific">Trichonephila inaurata madagascariensis</name>
    <dbReference type="NCBI Taxonomy" id="2747483"/>
    <lineage>
        <taxon>Eukaryota</taxon>
        <taxon>Metazoa</taxon>
        <taxon>Ecdysozoa</taxon>
        <taxon>Arthropoda</taxon>
        <taxon>Chelicerata</taxon>
        <taxon>Arachnida</taxon>
        <taxon>Araneae</taxon>
        <taxon>Araneomorphae</taxon>
        <taxon>Entelegynae</taxon>
        <taxon>Araneoidea</taxon>
        <taxon>Nephilidae</taxon>
        <taxon>Trichonephila</taxon>
        <taxon>Trichonephila inaurata</taxon>
    </lineage>
</organism>
<feature type="domain" description="Chitin-binding type-2" evidence="1">
    <location>
        <begin position="143"/>
        <end position="200"/>
    </location>
</feature>
<dbReference type="Proteomes" id="UP000886998">
    <property type="component" value="Unassembled WGS sequence"/>
</dbReference>
<dbReference type="InterPro" id="IPR002557">
    <property type="entry name" value="Chitin-bd_dom"/>
</dbReference>